<comment type="cofactor">
    <cofactor evidence="1">
        <name>Mg(2+)</name>
        <dbReference type="ChEBI" id="CHEBI:18420"/>
    </cofactor>
</comment>
<evidence type="ECO:0000256" key="2">
    <source>
        <dbReference type="ARBA" id="ARBA00022801"/>
    </source>
</evidence>
<evidence type="ECO:0000259" key="4">
    <source>
        <dbReference type="PROSITE" id="PS51462"/>
    </source>
</evidence>
<dbReference type="InterPro" id="IPR000086">
    <property type="entry name" value="NUDIX_hydrolase_dom"/>
</dbReference>
<dbReference type="Pfam" id="PF00293">
    <property type="entry name" value="NUDIX"/>
    <property type="match status" value="1"/>
</dbReference>
<feature type="domain" description="Nudix hydrolase" evidence="4">
    <location>
        <begin position="48"/>
        <end position="176"/>
    </location>
</feature>
<dbReference type="GO" id="GO:0019693">
    <property type="term" value="P:ribose phosphate metabolic process"/>
    <property type="evidence" value="ECO:0007669"/>
    <property type="project" value="TreeGrafter"/>
</dbReference>
<dbReference type="SUPFAM" id="SSF55811">
    <property type="entry name" value="Nudix"/>
    <property type="match status" value="1"/>
</dbReference>
<dbReference type="PROSITE" id="PS00893">
    <property type="entry name" value="NUDIX_BOX"/>
    <property type="match status" value="1"/>
</dbReference>
<dbReference type="PROSITE" id="PS51462">
    <property type="entry name" value="NUDIX"/>
    <property type="match status" value="1"/>
</dbReference>
<sequence>MVKKGHALAEEAWKTLSSQPIYQNRWLSLREDLVGLPDGRTTIYGVVTCGECVGILPFLDSQTVLLVKQYRYVAKRVTWEMPTGGIHAGESIEEAVQRELSEESGYRAGKLTQISSFHTSKSVMDETAHLFIGEELARLERPPDDTEFIEVQAFPFTDALRMVLQGDIVDAMTIIAILHAARLRGL</sequence>
<keyword evidence="6" id="KW-1185">Reference proteome</keyword>
<dbReference type="Proteomes" id="UP000334340">
    <property type="component" value="Unassembled WGS sequence"/>
</dbReference>
<name>A0A564ZGM4_9BACT</name>
<reference evidence="5 6" key="1">
    <citation type="submission" date="2019-07" db="EMBL/GenBank/DDBJ databases">
        <authorList>
            <person name="Cremers G."/>
        </authorList>
    </citation>
    <scope>NUCLEOTIDE SEQUENCE [LARGE SCALE GENOMIC DNA]</scope>
</reference>
<dbReference type="PRINTS" id="PR00502">
    <property type="entry name" value="NUDIXFAMILY"/>
</dbReference>
<dbReference type="InterPro" id="IPR020476">
    <property type="entry name" value="Nudix_hydrolase"/>
</dbReference>
<evidence type="ECO:0000256" key="1">
    <source>
        <dbReference type="ARBA" id="ARBA00001946"/>
    </source>
</evidence>
<dbReference type="CDD" id="cd24161">
    <property type="entry name" value="NUDIX_ADPRase_Ndx2"/>
    <property type="match status" value="1"/>
</dbReference>
<organism evidence="5 6">
    <name type="scientific">Candidatus Methylomirabilis lanthanidiphila</name>
    <dbReference type="NCBI Taxonomy" id="2211376"/>
    <lineage>
        <taxon>Bacteria</taxon>
        <taxon>Candidatus Methylomirabilota</taxon>
        <taxon>Candidatus Methylomirabilia</taxon>
        <taxon>Candidatus Methylomirabilales</taxon>
        <taxon>Candidatus Methylomirabilaceae</taxon>
        <taxon>Candidatus Methylomirabilis</taxon>
    </lineage>
</organism>
<dbReference type="PANTHER" id="PTHR11839">
    <property type="entry name" value="UDP/ADP-SUGAR PYROPHOSPHATASE"/>
    <property type="match status" value="1"/>
</dbReference>
<keyword evidence="2 3" id="KW-0378">Hydrolase</keyword>
<dbReference type="PANTHER" id="PTHR11839:SF18">
    <property type="entry name" value="NUDIX HYDROLASE DOMAIN-CONTAINING PROTEIN"/>
    <property type="match status" value="1"/>
</dbReference>
<dbReference type="AlphaFoldDB" id="A0A564ZGM4"/>
<dbReference type="InterPro" id="IPR015797">
    <property type="entry name" value="NUDIX_hydrolase-like_dom_sf"/>
</dbReference>
<comment type="similarity">
    <text evidence="3">Belongs to the Nudix hydrolase family.</text>
</comment>
<evidence type="ECO:0000313" key="6">
    <source>
        <dbReference type="Proteomes" id="UP000334340"/>
    </source>
</evidence>
<proteinExistence type="inferred from homology"/>
<protein>
    <submittedName>
        <fullName evidence="5">NUDIX hydrolase</fullName>
    </submittedName>
</protein>
<evidence type="ECO:0000256" key="3">
    <source>
        <dbReference type="RuleBase" id="RU003476"/>
    </source>
</evidence>
<dbReference type="GO" id="GO:0006753">
    <property type="term" value="P:nucleoside phosphate metabolic process"/>
    <property type="evidence" value="ECO:0007669"/>
    <property type="project" value="TreeGrafter"/>
</dbReference>
<dbReference type="Gene3D" id="3.90.79.10">
    <property type="entry name" value="Nucleoside Triphosphate Pyrophosphohydrolase"/>
    <property type="match status" value="1"/>
</dbReference>
<dbReference type="GO" id="GO:0016462">
    <property type="term" value="F:pyrophosphatase activity"/>
    <property type="evidence" value="ECO:0007669"/>
    <property type="project" value="UniProtKB-ARBA"/>
</dbReference>
<dbReference type="EMBL" id="CABIKM010000012">
    <property type="protein sequence ID" value="VUZ84469.1"/>
    <property type="molecule type" value="Genomic_DNA"/>
</dbReference>
<accession>A0A564ZGM4</accession>
<gene>
    <name evidence="5" type="ORF">MELA_00842</name>
</gene>
<dbReference type="InterPro" id="IPR020084">
    <property type="entry name" value="NUDIX_hydrolase_CS"/>
</dbReference>
<evidence type="ECO:0000313" key="5">
    <source>
        <dbReference type="EMBL" id="VUZ84469.1"/>
    </source>
</evidence>